<evidence type="ECO:0000313" key="3">
    <source>
        <dbReference type="Proteomes" id="UP001417504"/>
    </source>
</evidence>
<comment type="caution">
    <text evidence="2">The sequence shown here is derived from an EMBL/GenBank/DDBJ whole genome shotgun (WGS) entry which is preliminary data.</text>
</comment>
<protein>
    <submittedName>
        <fullName evidence="2">Uncharacterized protein</fullName>
    </submittedName>
</protein>
<dbReference type="EMBL" id="JBBNAE010000011">
    <property type="protein sequence ID" value="KAK9085427.1"/>
    <property type="molecule type" value="Genomic_DNA"/>
</dbReference>
<gene>
    <name evidence="2" type="ORF">Sjap_025838</name>
</gene>
<keyword evidence="3" id="KW-1185">Reference proteome</keyword>
<dbReference type="AlphaFoldDB" id="A0AAP0E6V5"/>
<accession>A0AAP0E6V5</accession>
<evidence type="ECO:0000313" key="2">
    <source>
        <dbReference type="EMBL" id="KAK9085427.1"/>
    </source>
</evidence>
<dbReference type="Proteomes" id="UP001417504">
    <property type="component" value="Unassembled WGS sequence"/>
</dbReference>
<sequence>MRRRPMHLAIIVLELLSPYTILSKNVLLLKRPDSVAIRELREMERVARTVAADVLLEITCRAIPMCLYQPAATYPRNSMRRSICCVIIKGFTNVDASETFVGPTTRLEHTGLDPSTSRGKDKLEDYID</sequence>
<name>A0AAP0E6V5_9MAGN</name>
<feature type="region of interest" description="Disordered" evidence="1">
    <location>
        <begin position="105"/>
        <end position="128"/>
    </location>
</feature>
<organism evidence="2 3">
    <name type="scientific">Stephania japonica</name>
    <dbReference type="NCBI Taxonomy" id="461633"/>
    <lineage>
        <taxon>Eukaryota</taxon>
        <taxon>Viridiplantae</taxon>
        <taxon>Streptophyta</taxon>
        <taxon>Embryophyta</taxon>
        <taxon>Tracheophyta</taxon>
        <taxon>Spermatophyta</taxon>
        <taxon>Magnoliopsida</taxon>
        <taxon>Ranunculales</taxon>
        <taxon>Menispermaceae</taxon>
        <taxon>Menispermoideae</taxon>
        <taxon>Cissampelideae</taxon>
        <taxon>Stephania</taxon>
    </lineage>
</organism>
<proteinExistence type="predicted"/>
<reference evidence="2 3" key="1">
    <citation type="submission" date="2024-01" db="EMBL/GenBank/DDBJ databases">
        <title>Genome assemblies of Stephania.</title>
        <authorList>
            <person name="Yang L."/>
        </authorList>
    </citation>
    <scope>NUCLEOTIDE SEQUENCE [LARGE SCALE GENOMIC DNA]</scope>
    <source>
        <strain evidence="2">QJT</strain>
        <tissue evidence="2">Leaf</tissue>
    </source>
</reference>
<evidence type="ECO:0000256" key="1">
    <source>
        <dbReference type="SAM" id="MobiDB-lite"/>
    </source>
</evidence>
<feature type="compositionally biased region" description="Basic and acidic residues" evidence="1">
    <location>
        <begin position="118"/>
        <end position="128"/>
    </location>
</feature>